<feature type="transmembrane region" description="Helical" evidence="1">
    <location>
        <begin position="168"/>
        <end position="185"/>
    </location>
</feature>
<feature type="transmembrane region" description="Helical" evidence="1">
    <location>
        <begin position="145"/>
        <end position="162"/>
    </location>
</feature>
<keyword evidence="3" id="KW-1185">Reference proteome</keyword>
<dbReference type="Proteomes" id="UP000678679">
    <property type="component" value="Chromosome 1"/>
</dbReference>
<keyword evidence="1" id="KW-1133">Transmembrane helix</keyword>
<feature type="transmembrane region" description="Helical" evidence="1">
    <location>
        <begin position="215"/>
        <end position="231"/>
    </location>
</feature>
<dbReference type="RefSeq" id="WP_169664303.1">
    <property type="nucleotide sequence ID" value="NZ_CP076132.1"/>
</dbReference>
<dbReference type="AlphaFoldDB" id="A0AAX1N6A4"/>
<dbReference type="EMBL" id="CP076132">
    <property type="protein sequence ID" value="QWG02811.1"/>
    <property type="molecule type" value="Genomic_DNA"/>
</dbReference>
<reference evidence="2 3" key="1">
    <citation type="submission" date="2021-05" db="EMBL/GenBank/DDBJ databases">
        <title>Comparative genomic studies on the polysaccharide-degrading batcterial strains of the Flammeovirga genus.</title>
        <authorList>
            <person name="Zewei F."/>
            <person name="Zheng Z."/>
            <person name="Yu L."/>
            <person name="Ruyue G."/>
            <person name="Yanhong M."/>
            <person name="Yuanyuan C."/>
            <person name="Jingyan G."/>
            <person name="Wenjun H."/>
        </authorList>
    </citation>
    <scope>NUCLEOTIDE SEQUENCE [LARGE SCALE GENOMIC DNA]</scope>
    <source>
        <strain evidence="2 3">NBRC:100898</strain>
    </source>
</reference>
<evidence type="ECO:0000313" key="3">
    <source>
        <dbReference type="Proteomes" id="UP000678679"/>
    </source>
</evidence>
<feature type="transmembrane region" description="Helical" evidence="1">
    <location>
        <begin position="237"/>
        <end position="254"/>
    </location>
</feature>
<evidence type="ECO:0000256" key="1">
    <source>
        <dbReference type="SAM" id="Phobius"/>
    </source>
</evidence>
<dbReference type="KEGG" id="fya:KMW28_04325"/>
<organism evidence="2 3">
    <name type="scientific">Flammeovirga yaeyamensis</name>
    <dbReference type="NCBI Taxonomy" id="367791"/>
    <lineage>
        <taxon>Bacteria</taxon>
        <taxon>Pseudomonadati</taxon>
        <taxon>Bacteroidota</taxon>
        <taxon>Cytophagia</taxon>
        <taxon>Cytophagales</taxon>
        <taxon>Flammeovirgaceae</taxon>
        <taxon>Flammeovirga</taxon>
    </lineage>
</organism>
<evidence type="ECO:0008006" key="4">
    <source>
        <dbReference type="Google" id="ProtNLM"/>
    </source>
</evidence>
<protein>
    <recommendedName>
        <fullName evidence="4">DUF2812 domain-containing protein</fullName>
    </recommendedName>
</protein>
<accession>A0AAX1N6A4</accession>
<name>A0AAX1N6A4_9BACT</name>
<evidence type="ECO:0000313" key="2">
    <source>
        <dbReference type="EMBL" id="QWG02811.1"/>
    </source>
</evidence>
<keyword evidence="1" id="KW-0472">Membrane</keyword>
<sequence length="277" mass="33425">MSKLKKVKADLQSLKTDAQIVNYWEHNHSRVLERINNSESDWEEVTDVMYQFAKSLNDREQYSAVYYLYKVGYLKVENHLIQSNELNELKYEFGKGLHHNRKYKYSNRLFNELGEVGFDISRLEGWWDQSAFGSSREKYWYKAELLPGLMTLLITLIYIFLVSKTEEFIISTICFVLLMELFETYRYKYKISIYLKEYEHQNEVKEIDRKIKKKLLLELLLSLIFYPIYLINQDWLIPVVIALGAYFQIFNYWLNDHYLPQLIGDLNRRKHLSKENQ</sequence>
<proteinExistence type="predicted"/>
<keyword evidence="1" id="KW-0812">Transmembrane</keyword>
<gene>
    <name evidence="2" type="ORF">KMW28_04325</name>
</gene>